<dbReference type="Gene3D" id="2.60.40.10">
    <property type="entry name" value="Immunoglobulins"/>
    <property type="match status" value="2"/>
</dbReference>
<comment type="caution">
    <text evidence="3">The sequence shown here is derived from an EMBL/GenBank/DDBJ whole genome shotgun (WGS) entry which is preliminary data.</text>
</comment>
<dbReference type="InterPro" id="IPR013783">
    <property type="entry name" value="Ig-like_fold"/>
</dbReference>
<gene>
    <name evidence="3" type="ORF">P9H32_00435</name>
</gene>
<accession>A0ABU5MSH1</accession>
<evidence type="ECO:0000256" key="1">
    <source>
        <dbReference type="SAM" id="SignalP"/>
    </source>
</evidence>
<reference evidence="3 4" key="1">
    <citation type="journal article" date="2024" name="Appl. Environ. Microbiol.">
        <title>Pontiella agarivorans sp. nov., a novel marine anaerobic bacterium capable of degrading macroalgal polysaccharides and fixing nitrogen.</title>
        <authorList>
            <person name="Liu N."/>
            <person name="Kivenson V."/>
            <person name="Peng X."/>
            <person name="Cui Z."/>
            <person name="Lankiewicz T.S."/>
            <person name="Gosselin K.M."/>
            <person name="English C.J."/>
            <person name="Blair E.M."/>
            <person name="O'Malley M.A."/>
            <person name="Valentine D.L."/>
        </authorList>
    </citation>
    <scope>NUCLEOTIDE SEQUENCE [LARGE SCALE GENOMIC DNA]</scope>
    <source>
        <strain evidence="3 4">NLcol2</strain>
    </source>
</reference>
<dbReference type="EMBL" id="JARVCO010000002">
    <property type="protein sequence ID" value="MDZ8117078.1"/>
    <property type="molecule type" value="Genomic_DNA"/>
</dbReference>
<dbReference type="Proteomes" id="UP001290861">
    <property type="component" value="Unassembled WGS sequence"/>
</dbReference>
<keyword evidence="1" id="KW-0732">Signal</keyword>
<evidence type="ECO:0000259" key="2">
    <source>
        <dbReference type="PROSITE" id="PS50853"/>
    </source>
</evidence>
<evidence type="ECO:0000313" key="3">
    <source>
        <dbReference type="EMBL" id="MDZ8117078.1"/>
    </source>
</evidence>
<dbReference type="PROSITE" id="PS50853">
    <property type="entry name" value="FN3"/>
    <property type="match status" value="1"/>
</dbReference>
<evidence type="ECO:0000313" key="4">
    <source>
        <dbReference type="Proteomes" id="UP001290861"/>
    </source>
</evidence>
<dbReference type="SUPFAM" id="SSF49265">
    <property type="entry name" value="Fibronectin type III"/>
    <property type="match status" value="1"/>
</dbReference>
<name>A0ABU5MSH1_9BACT</name>
<dbReference type="RefSeq" id="WP_322606883.1">
    <property type="nucleotide sequence ID" value="NZ_JARVCO010000002.1"/>
</dbReference>
<feature type="chain" id="PRO_5046119009" description="Fibronectin type-III domain-containing protein" evidence="1">
    <location>
        <begin position="23"/>
        <end position="1062"/>
    </location>
</feature>
<keyword evidence="4" id="KW-1185">Reference proteome</keyword>
<feature type="signal peptide" evidence="1">
    <location>
        <begin position="1"/>
        <end position="22"/>
    </location>
</feature>
<protein>
    <recommendedName>
        <fullName evidence="2">Fibronectin type-III domain-containing protein</fullName>
    </recommendedName>
</protein>
<organism evidence="3 4">
    <name type="scientific">Pontiella agarivorans</name>
    <dbReference type="NCBI Taxonomy" id="3038953"/>
    <lineage>
        <taxon>Bacteria</taxon>
        <taxon>Pseudomonadati</taxon>
        <taxon>Kiritimatiellota</taxon>
        <taxon>Kiritimatiellia</taxon>
        <taxon>Kiritimatiellales</taxon>
        <taxon>Pontiellaceae</taxon>
        <taxon>Pontiella</taxon>
    </lineage>
</organism>
<sequence length="1062" mass="114239">MRGKRAVFTLLISMGVLSTTWSAPYINADFNTGSGDLATVDADWSKVENTPGDAFTLGGGVATTTGTFPEITNGTRAVYFTGASVGNDIGHKWTGSVDFSFTRTAEYGPDTFDKQLFTLGEGNTETNELDIGQSDLGIQLRLRNTGALRVGVRDADAWNNPLQVSDAFIGATNNTSATTTDDLRLTWIYRKTAVSNVYAFTASIINLDTMETNSMEKIQYLNESIFWNEVTNPRFLLQAENSSYTNDNYVTTAIDSLTVSVESNAPAVLQFGSVVAAGNDAAVFLSWDDVVEATAYDVKRSDSIDGTYTTLTGGADITTNVFSDTQSLVNGNTYFYKITAKAGALSADSDPVEATPDQIVEVTGTFIDTTFTNSAIYANGDLANQTGWRANRNSRSGAFTVDTAGNGFATAVASAASTNEASVYWKDYSTNAVGAIWSGDFDFKITADSVLAEEGVILNFGVTSDVEEKGISHLESHNAVITTWLTPGGNLRIGLNARFIGQTDLINVAAEDLGWDPASTNIPDFETDLIEYDWSIRKTLGGNYNAELTVTVEGISTNTATLQYANNEPTEMYNAGVAHFAMSHRIPGMELVDIAVDRVTVTHADTSPVPVTEPTISSVTQGNLELNVSWGSKGDETGGFNVYRSSTGTDPEDFVLYTNVTTAGFVDTGLENLRVYAYKIKSVFPTGESEFSNMVANRALVTAQVDGMFWSAAGGNGTLNYNKTISQTYSGVSSNGITLKTGNGFEGSKVEASKIDDGYNTSASPLIYGWLQEETEIPVATTTFWNKNGNDRIRYRNNNGGINASLDYVQIDTAVDASVGTFIMYAGTWGGNTRAAIRNNGTWYASKTTSNNDEQSIDMATETWAVFSTPEAGDDYVDVSDGSFATVTFDRVDAVGILRGKNTDTGNKSTAYFSLVIQDRASDFQSAMFDYGLYNEDAAATNDYDGDGVDNVSEWGLGGDPADGSKSGLQVRRTEVDENGNFIYIYPRLPDTELRPTYSIASDNNLTIAPGFVELTEGVDYTEDGYGPSWSTNGIGANFDAVTNTIPTAGIPREFFKLIITE</sequence>
<proteinExistence type="predicted"/>
<feature type="domain" description="Fibronectin type-III" evidence="2">
    <location>
        <begin position="610"/>
        <end position="706"/>
    </location>
</feature>
<dbReference type="InterPro" id="IPR003961">
    <property type="entry name" value="FN3_dom"/>
</dbReference>
<dbReference type="InterPro" id="IPR036116">
    <property type="entry name" value="FN3_sf"/>
</dbReference>